<feature type="non-terminal residue" evidence="2">
    <location>
        <position position="775"/>
    </location>
</feature>
<dbReference type="EMBL" id="LRRQ01000014">
    <property type="protein sequence ID" value="OAM91806.1"/>
    <property type="molecule type" value="Genomic_DNA"/>
</dbReference>
<proteinExistence type="predicted"/>
<dbReference type="RefSeq" id="WP_145928693.1">
    <property type="nucleotide sequence ID" value="NZ_KV441839.1"/>
</dbReference>
<feature type="compositionally biased region" description="Basic and acidic residues" evidence="1">
    <location>
        <begin position="765"/>
        <end position="775"/>
    </location>
</feature>
<dbReference type="Proteomes" id="UP000078486">
    <property type="component" value="Unassembled WGS sequence"/>
</dbReference>
<dbReference type="STRING" id="1184151.AW736_01345"/>
<evidence type="ECO:0000313" key="3">
    <source>
        <dbReference type="Proteomes" id="UP000078486"/>
    </source>
</evidence>
<comment type="caution">
    <text evidence="2">The sequence shown here is derived from an EMBL/GenBank/DDBJ whole genome shotgun (WGS) entry which is preliminary data.</text>
</comment>
<protein>
    <recommendedName>
        <fullName evidence="4">Peptidase C-terminal archaeal/bacterial domain-containing protein</fullName>
    </recommendedName>
</protein>
<dbReference type="SUPFAM" id="SSF89260">
    <property type="entry name" value="Collagen-binding domain"/>
    <property type="match status" value="1"/>
</dbReference>
<keyword evidence="3" id="KW-1185">Reference proteome</keyword>
<dbReference type="Gene3D" id="2.60.120.380">
    <property type="match status" value="2"/>
</dbReference>
<reference evidence="2 3" key="1">
    <citation type="submission" date="2016-01" db="EMBL/GenBank/DDBJ databases">
        <title>High potential of lignocellulose degradation of a new Verrucomicrobia species.</title>
        <authorList>
            <person name="Wang Y."/>
            <person name="Shi Y."/>
            <person name="Qiu Z."/>
            <person name="Liu S."/>
            <person name="Yang H."/>
        </authorList>
    </citation>
    <scope>NUCLEOTIDE SEQUENCE [LARGE SCALE GENOMIC DNA]</scope>
    <source>
        <strain evidence="2 3">TSB47</strain>
    </source>
</reference>
<evidence type="ECO:0000313" key="2">
    <source>
        <dbReference type="EMBL" id="OAM91806.1"/>
    </source>
</evidence>
<evidence type="ECO:0008006" key="4">
    <source>
        <dbReference type="Google" id="ProtNLM"/>
    </source>
</evidence>
<feature type="region of interest" description="Disordered" evidence="1">
    <location>
        <begin position="752"/>
        <end position="775"/>
    </location>
</feature>
<accession>A0A178IRE6</accession>
<gene>
    <name evidence="2" type="ORF">AW736_01345</name>
</gene>
<evidence type="ECO:0000256" key="1">
    <source>
        <dbReference type="SAM" id="MobiDB-lite"/>
    </source>
</evidence>
<organism evidence="2 3">
    <name type="scientific">Termitidicoccus mucosus</name>
    <dbReference type="NCBI Taxonomy" id="1184151"/>
    <lineage>
        <taxon>Bacteria</taxon>
        <taxon>Pseudomonadati</taxon>
        <taxon>Verrucomicrobiota</taxon>
        <taxon>Opitutia</taxon>
        <taxon>Opitutales</taxon>
        <taxon>Opitutaceae</taxon>
        <taxon>Termitidicoccus</taxon>
    </lineage>
</organism>
<sequence>MCPNTPDTASAAADTNRGADIPVRVVAGRNARAPIAAAARCSSFNLKLKLAALGAVLLQPFLAAAPYIEHLYPAGAQRGRTLEIELVGRSIDGAREVWVSGEGVTGEVLKVTDPTPAQINEAKKNDAIASQNARLRITIAPDAADGVRDLRIMADSGLSNRFRFEVGLLPEVIEAKPDNSAHPQVLPELPVVVNGQILSADRDRFRFHAAAGQQLLIQVKGRAIKPFLADGVPGWFQPKIALFDGRTGNLIEEADDFRFDPDPVLMWKVPADGDYEVEIWDAVSRGRGDLVYRMTIGELPFVSDIFPLGARAGDQNVEIIARGINLPGAQAKRRASFAGKEPGIVTINAPTKLGRTNSRQFELGSLPETREREPNDTQAKAQPVALPITINGRIGQPGDTDWFSFEAKKGDTLVFDVMARRLDSPLDAKLSLSPQRAFNAAARAADQKPPKLSSDDETDGRYGLITHHADPRLAVTIPADGAYQVMVQDAQGKGGPEYAYRLSIAPAQPDFELRVMPDNLSVPAGGNVVVQLKAFRIDGFDGEVNLHVEGLPPGFALSGATIPEGRDNAILTLAAPRDASPGVYKPRFWADAAIGGKTVRHDVSAAEELMQAFFYFHSVPVAQSYLVVTPPPPFFVEVPRPPSAGTLELVFDQEIEIPVRVVRRAPDAGEAQPKRRAIRDVPVRVTATRLGSPKSVVVTAAQFIQDETDGVVKIRVTDPKRIGAEGVLVIEGTQRAKGRKVSIAAPAIPYKVLPAPGQEVPPPAPEKKTKREKKG</sequence>
<dbReference type="OrthoDB" id="179938at2"/>
<name>A0A178IRE6_9BACT</name>
<dbReference type="AlphaFoldDB" id="A0A178IRE6"/>